<dbReference type="EMBL" id="SFCI01000557">
    <property type="protein sequence ID" value="TFY79120.1"/>
    <property type="molecule type" value="Genomic_DNA"/>
</dbReference>
<accession>A0A4Y9ZY48</accession>
<keyword evidence="3" id="KW-1185">Reference proteome</keyword>
<evidence type="ECO:0000256" key="1">
    <source>
        <dbReference type="SAM" id="MobiDB-lite"/>
    </source>
</evidence>
<proteinExistence type="predicted"/>
<gene>
    <name evidence="2" type="ORF">EWM64_g4893</name>
</gene>
<dbReference type="Proteomes" id="UP000298061">
    <property type="component" value="Unassembled WGS sequence"/>
</dbReference>
<feature type="compositionally biased region" description="Polar residues" evidence="1">
    <location>
        <begin position="1"/>
        <end position="13"/>
    </location>
</feature>
<dbReference type="AlphaFoldDB" id="A0A4Y9ZY48"/>
<name>A0A4Y9ZY48_9AGAM</name>
<feature type="compositionally biased region" description="Low complexity" evidence="1">
    <location>
        <begin position="35"/>
        <end position="55"/>
    </location>
</feature>
<feature type="region of interest" description="Disordered" evidence="1">
    <location>
        <begin position="1"/>
        <end position="55"/>
    </location>
</feature>
<evidence type="ECO:0000313" key="2">
    <source>
        <dbReference type="EMBL" id="TFY79120.1"/>
    </source>
</evidence>
<comment type="caution">
    <text evidence="2">The sequence shown here is derived from an EMBL/GenBank/DDBJ whole genome shotgun (WGS) entry which is preliminary data.</text>
</comment>
<reference evidence="2 3" key="1">
    <citation type="submission" date="2019-02" db="EMBL/GenBank/DDBJ databases">
        <title>Genome sequencing of the rare red list fungi Hericium alpestre (H. flagellum).</title>
        <authorList>
            <person name="Buettner E."/>
            <person name="Kellner H."/>
        </authorList>
    </citation>
    <scope>NUCLEOTIDE SEQUENCE [LARGE SCALE GENOMIC DNA]</scope>
    <source>
        <strain evidence="2 3">DSM 108284</strain>
    </source>
</reference>
<evidence type="ECO:0000313" key="3">
    <source>
        <dbReference type="Proteomes" id="UP000298061"/>
    </source>
</evidence>
<organism evidence="2 3">
    <name type="scientific">Hericium alpestre</name>
    <dbReference type="NCBI Taxonomy" id="135208"/>
    <lineage>
        <taxon>Eukaryota</taxon>
        <taxon>Fungi</taxon>
        <taxon>Dikarya</taxon>
        <taxon>Basidiomycota</taxon>
        <taxon>Agaricomycotina</taxon>
        <taxon>Agaricomycetes</taxon>
        <taxon>Russulales</taxon>
        <taxon>Hericiaceae</taxon>
        <taxon>Hericium</taxon>
    </lineage>
</organism>
<protein>
    <submittedName>
        <fullName evidence="2">Uncharacterized protein</fullName>
    </submittedName>
</protein>
<sequence>MTASHAETATFQPATPIPAPRASHTEAAPWPTFPAASNATGAAASMHAVSAAAVD</sequence>